<dbReference type="Proteomes" id="UP000250321">
    <property type="component" value="Unassembled WGS sequence"/>
</dbReference>
<keyword evidence="2" id="KW-1185">Reference proteome</keyword>
<dbReference type="STRING" id="2094558.A0A314ZRL8"/>
<keyword evidence="1" id="KW-0251">Elongation factor</keyword>
<dbReference type="AlphaFoldDB" id="A0A314ZRL8"/>
<reference evidence="1 2" key="1">
    <citation type="submission" date="2018-02" db="EMBL/GenBank/DDBJ databases">
        <title>Draft genome of wild Prunus yedoensis var. nudiflora.</title>
        <authorList>
            <person name="Baek S."/>
            <person name="Kim J.-H."/>
            <person name="Choi K."/>
            <person name="Kim G.-B."/>
            <person name="Cho A."/>
            <person name="Jang H."/>
            <person name="Shin C.-H."/>
            <person name="Yu H.-J."/>
            <person name="Mun J.-H."/>
        </authorList>
    </citation>
    <scope>NUCLEOTIDE SEQUENCE [LARGE SCALE GENOMIC DNA]</scope>
    <source>
        <strain evidence="2">cv. Jeju island</strain>
        <tissue evidence="1">Leaf</tissue>
    </source>
</reference>
<dbReference type="EMBL" id="PJQY01000051">
    <property type="protein sequence ID" value="PQQ19898.1"/>
    <property type="molecule type" value="Genomic_DNA"/>
</dbReference>
<dbReference type="GO" id="GO:0003746">
    <property type="term" value="F:translation elongation factor activity"/>
    <property type="evidence" value="ECO:0007669"/>
    <property type="project" value="UniProtKB-KW"/>
</dbReference>
<name>A0A314ZRL8_PRUYE</name>
<gene>
    <name evidence="1" type="ORF">Pyn_18778</name>
</gene>
<keyword evidence="1" id="KW-0648">Protein biosynthesis</keyword>
<organism evidence="1 2">
    <name type="scientific">Prunus yedoensis var. nudiflora</name>
    <dbReference type="NCBI Taxonomy" id="2094558"/>
    <lineage>
        <taxon>Eukaryota</taxon>
        <taxon>Viridiplantae</taxon>
        <taxon>Streptophyta</taxon>
        <taxon>Embryophyta</taxon>
        <taxon>Tracheophyta</taxon>
        <taxon>Spermatophyta</taxon>
        <taxon>Magnoliopsida</taxon>
        <taxon>eudicotyledons</taxon>
        <taxon>Gunneridae</taxon>
        <taxon>Pentapetalae</taxon>
        <taxon>rosids</taxon>
        <taxon>fabids</taxon>
        <taxon>Rosales</taxon>
        <taxon>Rosaceae</taxon>
        <taxon>Amygdaloideae</taxon>
        <taxon>Amygdaleae</taxon>
        <taxon>Prunus</taxon>
    </lineage>
</organism>
<evidence type="ECO:0000313" key="1">
    <source>
        <dbReference type="EMBL" id="PQQ19898.1"/>
    </source>
</evidence>
<sequence length="121" mass="13289">MGTESVRVYSFSFNGSQTRPAIPLSPARFLGLRPRPSSSLTSSSLSHFFGNVRLSSSNSSKLSVLRQQSRRNLSVVAMAADDGKRAVPLEDYRNIGIMAHIDAGRLLQLNGFCFILEETIK</sequence>
<protein>
    <submittedName>
        <fullName evidence="1">Elongation factor G-2 chloroplastic</fullName>
    </submittedName>
</protein>
<proteinExistence type="predicted"/>
<dbReference type="OrthoDB" id="1695903at2759"/>
<comment type="caution">
    <text evidence="1">The sequence shown here is derived from an EMBL/GenBank/DDBJ whole genome shotgun (WGS) entry which is preliminary data.</text>
</comment>
<evidence type="ECO:0000313" key="2">
    <source>
        <dbReference type="Proteomes" id="UP000250321"/>
    </source>
</evidence>
<accession>A0A314ZRL8</accession>